<keyword evidence="3" id="KW-1185">Reference proteome</keyword>
<dbReference type="EMBL" id="CWGJ01000012">
    <property type="protein sequence ID" value="CRX38369.1"/>
    <property type="molecule type" value="Genomic_DNA"/>
</dbReference>
<dbReference type="InterPro" id="IPR000120">
    <property type="entry name" value="Amidase"/>
</dbReference>
<accession>A0A0H5DRN2</accession>
<reference evidence="3" key="1">
    <citation type="submission" date="2015-06" db="EMBL/GenBank/DDBJ databases">
        <authorList>
            <person name="Bertelli C."/>
        </authorList>
    </citation>
    <scope>NUCLEOTIDE SEQUENCE [LARGE SCALE GENOMIC DNA]</scope>
    <source>
        <strain evidence="3">CRIB-30</strain>
    </source>
</reference>
<name>A0A0H5DRN2_9BACT</name>
<dbReference type="PANTHER" id="PTHR11895:SF151">
    <property type="entry name" value="GLUTAMYL-TRNA(GLN) AMIDOTRANSFERASE SUBUNIT A"/>
    <property type="match status" value="1"/>
</dbReference>
<proteinExistence type="predicted"/>
<sequence length="191" mass="21180">MHTLSATELKGKFLRGELSAKEITEHFLQRISRYDGEVGSFLSTCDERAIKKAEELDQKKKSGAKLGKLAGIPVAFKDNIHVKGEITTCASKFLTNYRAPFNATVTDLIEAEDGIVIGKTNMDEFAMGSSTENSALKSTKNPWNLRCVPGGSSGGSAASRRCCCPFKPHIPRKRYRRIYPLARCIHRTDRL</sequence>
<dbReference type="Gene3D" id="3.90.1300.10">
    <property type="entry name" value="Amidase signature (AS) domain"/>
    <property type="match status" value="1"/>
</dbReference>
<feature type="domain" description="Amidase" evidence="1">
    <location>
        <begin position="22"/>
        <end position="158"/>
    </location>
</feature>
<gene>
    <name evidence="2" type="primary">gata1</name>
    <name evidence="2" type="ORF">ELAC_1024</name>
</gene>
<dbReference type="GO" id="GO:0016740">
    <property type="term" value="F:transferase activity"/>
    <property type="evidence" value="ECO:0007669"/>
    <property type="project" value="UniProtKB-KW"/>
</dbReference>
<evidence type="ECO:0000313" key="2">
    <source>
        <dbReference type="EMBL" id="CRX38369.1"/>
    </source>
</evidence>
<protein>
    <submittedName>
        <fullName evidence="2">Glutamyl-tRNA(Gln) amidotransferase subunit A</fullName>
    </submittedName>
</protein>
<dbReference type="SUPFAM" id="SSF75304">
    <property type="entry name" value="Amidase signature (AS) enzymes"/>
    <property type="match status" value="1"/>
</dbReference>
<dbReference type="Proteomes" id="UP000220251">
    <property type="component" value="Unassembled WGS sequence"/>
</dbReference>
<dbReference type="InterPro" id="IPR036928">
    <property type="entry name" value="AS_sf"/>
</dbReference>
<keyword evidence="2" id="KW-0808">Transferase</keyword>
<evidence type="ECO:0000259" key="1">
    <source>
        <dbReference type="Pfam" id="PF01425"/>
    </source>
</evidence>
<organism evidence="2 3">
    <name type="scientific">Estrella lausannensis</name>
    <dbReference type="NCBI Taxonomy" id="483423"/>
    <lineage>
        <taxon>Bacteria</taxon>
        <taxon>Pseudomonadati</taxon>
        <taxon>Chlamydiota</taxon>
        <taxon>Chlamydiia</taxon>
        <taxon>Parachlamydiales</taxon>
        <taxon>Candidatus Criblamydiaceae</taxon>
        <taxon>Estrella</taxon>
    </lineage>
</organism>
<dbReference type="InterPro" id="IPR023631">
    <property type="entry name" value="Amidase_dom"/>
</dbReference>
<dbReference type="PANTHER" id="PTHR11895">
    <property type="entry name" value="TRANSAMIDASE"/>
    <property type="match status" value="1"/>
</dbReference>
<dbReference type="Pfam" id="PF01425">
    <property type="entry name" value="Amidase"/>
    <property type="match status" value="1"/>
</dbReference>
<evidence type="ECO:0000313" key="3">
    <source>
        <dbReference type="Proteomes" id="UP000220251"/>
    </source>
</evidence>
<dbReference type="AlphaFoldDB" id="A0A0H5DRN2"/>